<protein>
    <recommendedName>
        <fullName evidence="3">Sce7726 family protein</fullName>
    </recommendedName>
</protein>
<dbReference type="EMBL" id="QUWK01000022">
    <property type="protein sequence ID" value="RFU93714.1"/>
    <property type="molecule type" value="Genomic_DNA"/>
</dbReference>
<evidence type="ECO:0008006" key="3">
    <source>
        <dbReference type="Google" id="ProtNLM"/>
    </source>
</evidence>
<sequence>MNKGGHRLTTNNAIINKLFTQNMFKDLLNHRTPPALTQVAQQYIPSPEALSYGEILSQMYQFMSQTYRNEYFYQNTLLMKLLLGKHSIHTTTALTQVPIGNSIADFVLINGKAVVYEIKTELDTFNRLRGQLEDYYKAFDHVCVVTSESGFSKLKSELADTPVGIYVLNKQNRLSNKIKKDPIRDASSVNHRSLFSLLRKKEYESILFAYYGELPSATPVFYYDASYARFAEIPLDEAYVRVLNELKKRNRVEKDDISEIPDSLKSLAYFANISTKERLLLCEYLSQQFRG</sequence>
<reference evidence="1 2" key="2">
    <citation type="submission" date="2018-09" db="EMBL/GenBank/DDBJ databases">
        <title>Genome of Sphaerochaeta halotolerans strain 4-11.</title>
        <authorList>
            <person name="Nazina T.N."/>
            <person name="Sokolova D.S."/>
        </authorList>
    </citation>
    <scope>NUCLEOTIDE SEQUENCE [LARGE SCALE GENOMIC DNA]</scope>
    <source>
        <strain evidence="1 2">4-11</strain>
    </source>
</reference>
<organism evidence="1 2">
    <name type="scientific">Sphaerochaeta halotolerans</name>
    <dbReference type="NCBI Taxonomy" id="2293840"/>
    <lineage>
        <taxon>Bacteria</taxon>
        <taxon>Pseudomonadati</taxon>
        <taxon>Spirochaetota</taxon>
        <taxon>Spirochaetia</taxon>
        <taxon>Spirochaetales</taxon>
        <taxon>Sphaerochaetaceae</taxon>
        <taxon>Sphaerochaeta</taxon>
    </lineage>
</organism>
<name>A0A372MD74_9SPIR</name>
<dbReference type="AlphaFoldDB" id="A0A372MD74"/>
<dbReference type="RefSeq" id="WP_117331521.1">
    <property type="nucleotide sequence ID" value="NZ_QUWK01000022.1"/>
</dbReference>
<dbReference type="InterPro" id="IPR047729">
    <property type="entry name" value="Sce7726-like"/>
</dbReference>
<proteinExistence type="predicted"/>
<reference evidence="2" key="1">
    <citation type="submission" date="2018-08" db="EMBL/GenBank/DDBJ databases">
        <authorList>
            <person name="Grouzdev D.S."/>
            <person name="Krutkina M.S."/>
        </authorList>
    </citation>
    <scope>NUCLEOTIDE SEQUENCE [LARGE SCALE GENOMIC DNA]</scope>
    <source>
        <strain evidence="2">4-11</strain>
    </source>
</reference>
<gene>
    <name evidence="1" type="ORF">DYP60_13375</name>
</gene>
<comment type="caution">
    <text evidence="1">The sequence shown here is derived from an EMBL/GenBank/DDBJ whole genome shotgun (WGS) entry which is preliminary data.</text>
</comment>
<dbReference type="Proteomes" id="UP000264002">
    <property type="component" value="Unassembled WGS sequence"/>
</dbReference>
<dbReference type="NCBIfam" id="NF033832">
    <property type="entry name" value="sce7726_fam"/>
    <property type="match status" value="1"/>
</dbReference>
<accession>A0A372MD74</accession>
<evidence type="ECO:0000313" key="2">
    <source>
        <dbReference type="Proteomes" id="UP000264002"/>
    </source>
</evidence>
<evidence type="ECO:0000313" key="1">
    <source>
        <dbReference type="EMBL" id="RFU93714.1"/>
    </source>
</evidence>
<keyword evidence="2" id="KW-1185">Reference proteome</keyword>